<evidence type="ECO:0000313" key="4">
    <source>
        <dbReference type="EMBL" id="KAB4455085.1"/>
    </source>
</evidence>
<evidence type="ECO:0000313" key="7">
    <source>
        <dbReference type="EMBL" id="RHD78997.1"/>
    </source>
</evidence>
<evidence type="ECO:0000313" key="15">
    <source>
        <dbReference type="Proteomes" id="UP000488521"/>
    </source>
</evidence>
<comment type="caution">
    <text evidence="3">The sequence shown here is derived from an EMBL/GenBank/DDBJ whole genome shotgun (WGS) entry which is preliminary data.</text>
</comment>
<reference evidence="9 10" key="1">
    <citation type="submission" date="2018-08" db="EMBL/GenBank/DDBJ databases">
        <title>A genome reference for cultivated species of the human gut microbiota.</title>
        <authorList>
            <person name="Zou Y."/>
            <person name="Xue W."/>
            <person name="Luo G."/>
        </authorList>
    </citation>
    <scope>NUCLEOTIDE SEQUENCE [LARGE SCALE GENOMIC DNA]</scope>
    <source>
        <strain evidence="8 9">AF37-12</strain>
        <strain evidence="7 10">AM30-26</strain>
    </source>
</reference>
<accession>A0A2J6A071</accession>
<evidence type="ECO:0000313" key="13">
    <source>
        <dbReference type="Proteomes" id="UP000440614"/>
    </source>
</evidence>
<dbReference type="EMBL" id="WCSB01000012">
    <property type="protein sequence ID" value="KAB4451217.1"/>
    <property type="molecule type" value="Genomic_DNA"/>
</dbReference>
<dbReference type="Proteomes" id="UP000283616">
    <property type="component" value="Unassembled WGS sequence"/>
</dbReference>
<evidence type="ECO:0000256" key="1">
    <source>
        <dbReference type="SAM" id="Phobius"/>
    </source>
</evidence>
<dbReference type="Proteomes" id="UP000436825">
    <property type="component" value="Unassembled WGS sequence"/>
</dbReference>
<dbReference type="EMBL" id="WCRW01000009">
    <property type="protein sequence ID" value="KAB4455085.1"/>
    <property type="molecule type" value="Genomic_DNA"/>
</dbReference>
<name>A0A2J6A071_BACT4</name>
<dbReference type="EMBL" id="QSJP01000049">
    <property type="protein sequence ID" value="RHD78997.1"/>
    <property type="molecule type" value="Genomic_DNA"/>
</dbReference>
<evidence type="ECO:0000313" key="9">
    <source>
        <dbReference type="Proteomes" id="UP000283616"/>
    </source>
</evidence>
<gene>
    <name evidence="8" type="ORF">DW011_26375</name>
    <name evidence="7" type="ORF">DW780_28185</name>
    <name evidence="5" type="ORF">GAN59_19680</name>
    <name evidence="4" type="ORF">GAN75_14790</name>
    <name evidence="6" type="ORF">GAN91_10595</name>
    <name evidence="3" type="ORF">GAN93_14100</name>
    <name evidence="2" type="ORF">GAO51_15390</name>
</gene>
<evidence type="ECO:0000313" key="12">
    <source>
        <dbReference type="Proteomes" id="UP000436858"/>
    </source>
</evidence>
<dbReference type="Proteomes" id="UP000436858">
    <property type="component" value="Unassembled WGS sequence"/>
</dbReference>
<evidence type="ECO:0000313" key="2">
    <source>
        <dbReference type="EMBL" id="KAB4310751.1"/>
    </source>
</evidence>
<dbReference type="EMBL" id="WCSY01000014">
    <property type="protein sequence ID" value="KAB4310751.1"/>
    <property type="molecule type" value="Genomic_DNA"/>
</dbReference>
<dbReference type="EMBL" id="WCRS01000017">
    <property type="protein sequence ID" value="KAB4470691.1"/>
    <property type="molecule type" value="Genomic_DNA"/>
</dbReference>
<keyword evidence="1" id="KW-0812">Transmembrane</keyword>
<keyword evidence="1" id="KW-0472">Membrane</keyword>
<feature type="transmembrane region" description="Helical" evidence="1">
    <location>
        <begin position="36"/>
        <end position="62"/>
    </location>
</feature>
<evidence type="ECO:0000313" key="11">
    <source>
        <dbReference type="Proteomes" id="UP000436825"/>
    </source>
</evidence>
<dbReference type="Proteomes" id="UP000488521">
    <property type="component" value="Unassembled WGS sequence"/>
</dbReference>
<dbReference type="AlphaFoldDB" id="A0A2J6A071"/>
<reference evidence="11 12" key="2">
    <citation type="journal article" date="2019" name="Nat. Med.">
        <title>A library of human gut bacterial isolates paired with longitudinal multiomics data enables mechanistic microbiome research.</title>
        <authorList>
            <person name="Poyet M."/>
            <person name="Groussin M."/>
            <person name="Gibbons S.M."/>
            <person name="Avila-Pacheco J."/>
            <person name="Jiang X."/>
            <person name="Kearney S.M."/>
            <person name="Perrotta A.R."/>
            <person name="Berdy B."/>
            <person name="Zhao S."/>
            <person name="Lieberman T.D."/>
            <person name="Swanson P.K."/>
            <person name="Smith M."/>
            <person name="Roesemann S."/>
            <person name="Alexander J.E."/>
            <person name="Rich S.A."/>
            <person name="Livny J."/>
            <person name="Vlamakis H."/>
            <person name="Clish C."/>
            <person name="Bullock K."/>
            <person name="Deik A."/>
            <person name="Scott J."/>
            <person name="Pierce K.A."/>
            <person name="Xavier R.J."/>
            <person name="Alm E.J."/>
        </authorList>
    </citation>
    <scope>NUCLEOTIDE SEQUENCE [LARGE SCALE GENOMIC DNA]</scope>
    <source>
        <strain evidence="5 15">BIOML-A156</strain>
        <strain evidence="4 11">BIOML-A160</strain>
        <strain evidence="6 12">BIOML-A162</strain>
        <strain evidence="3 14">BIOML-A165</strain>
        <strain evidence="2 13">BIOML-A188</strain>
    </source>
</reference>
<dbReference type="EMBL" id="QROV01000074">
    <property type="protein sequence ID" value="RHL51592.1"/>
    <property type="molecule type" value="Genomic_DNA"/>
</dbReference>
<sequence length="66" mass="7651">MALPFKAIRCSSVSNDLFLLKERIVPLKGKSPDIALFMYITVIYMRQIICKLHILTLIYALFLPYC</sequence>
<keyword evidence="1" id="KW-1133">Transmembrane helix</keyword>
<evidence type="ECO:0000313" key="5">
    <source>
        <dbReference type="EMBL" id="KAB4470691.1"/>
    </source>
</evidence>
<dbReference type="Proteomes" id="UP000460317">
    <property type="component" value="Unassembled WGS sequence"/>
</dbReference>
<evidence type="ECO:0000313" key="6">
    <source>
        <dbReference type="EMBL" id="KAB4482442.1"/>
    </source>
</evidence>
<evidence type="ECO:0000313" key="8">
    <source>
        <dbReference type="EMBL" id="RHL51592.1"/>
    </source>
</evidence>
<dbReference type="Proteomes" id="UP000284785">
    <property type="component" value="Unassembled WGS sequence"/>
</dbReference>
<evidence type="ECO:0000313" key="10">
    <source>
        <dbReference type="Proteomes" id="UP000284785"/>
    </source>
</evidence>
<dbReference type="Proteomes" id="UP000440614">
    <property type="component" value="Unassembled WGS sequence"/>
</dbReference>
<proteinExistence type="predicted"/>
<dbReference type="EMBL" id="WCRY01000009">
    <property type="protein sequence ID" value="KAB4482442.1"/>
    <property type="molecule type" value="Genomic_DNA"/>
</dbReference>
<evidence type="ECO:0000313" key="14">
    <source>
        <dbReference type="Proteomes" id="UP000460317"/>
    </source>
</evidence>
<organism evidence="3 14">
    <name type="scientific">Bacteroides thetaiotaomicron</name>
    <dbReference type="NCBI Taxonomy" id="818"/>
    <lineage>
        <taxon>Bacteria</taxon>
        <taxon>Pseudomonadati</taxon>
        <taxon>Bacteroidota</taxon>
        <taxon>Bacteroidia</taxon>
        <taxon>Bacteroidales</taxon>
        <taxon>Bacteroidaceae</taxon>
        <taxon>Bacteroides</taxon>
    </lineage>
</organism>
<evidence type="ECO:0000313" key="3">
    <source>
        <dbReference type="EMBL" id="KAB4451217.1"/>
    </source>
</evidence>
<protein>
    <submittedName>
        <fullName evidence="3">Uncharacterized protein</fullName>
    </submittedName>
</protein>